<evidence type="ECO:0000259" key="3">
    <source>
        <dbReference type="Pfam" id="PF07992"/>
    </source>
</evidence>
<dbReference type="Gene3D" id="3.50.50.60">
    <property type="entry name" value="FAD/NAD(P)-binding domain"/>
    <property type="match status" value="2"/>
</dbReference>
<dbReference type="InterPro" id="IPR023753">
    <property type="entry name" value="FAD/NAD-binding_dom"/>
</dbReference>
<dbReference type="InterPro" id="IPR036188">
    <property type="entry name" value="FAD/NAD-bd_sf"/>
</dbReference>
<dbReference type="Gene3D" id="1.10.10.1100">
    <property type="entry name" value="BFD-like [2Fe-2S]-binding domain"/>
    <property type="match status" value="1"/>
</dbReference>
<dbReference type="InterPro" id="IPR007419">
    <property type="entry name" value="BFD-like_2Fe2S-bd_dom"/>
</dbReference>
<comment type="caution">
    <text evidence="4">The sequence shown here is derived from an EMBL/GenBank/DDBJ whole genome shotgun (WGS) entry which is preliminary data.</text>
</comment>
<sequence length="467" mass="49241">MTRHVLVVGAGPAGLAAAEAALRAGAPVTLLDSADQPGGQYHRMLPEAYAARDPQRVQHGWNAFDRQRRAVLGHPRCTWWPRTSVWTLEQRDAGPPRVHVLRGGVDGEGRRREVVEPDALVLAPGAHDRVLPFPGWDLPGVCTAGAAQAFAKGERVVLGDRVVVAGTGPFLLPVAASLMEAGSHVVEVLEANPVSTVAGGWAGRPWELLPHAAKARELAEHAWDLLRHRTPYRTGRAVVAARGDGRVAEVVTARLRPDWSPVPGTERTTAVDAVCVGHGFVPQLELFVSAGCALRDGFVAVGADQRTSTDGVFAAGEVTGIAGAPAARAEGAIAGWCAAGGDPAALRSELRHRDRGRAFARRLLRAHPVGPGWVQWLHPDTVVCRCEETTCGDLRRALAEPGGSGARAVKLATRAGLGPCQARMCGGAVAELARRSGGQEAFGHARPIAQPVRLGELASATAEEEER</sequence>
<dbReference type="Gene3D" id="3.40.50.720">
    <property type="entry name" value="NAD(P)-binding Rossmann-like Domain"/>
    <property type="match status" value="1"/>
</dbReference>
<dbReference type="PIRSF" id="PIRSF037495">
    <property type="entry name" value="Opine_OX_OoxA/HcnB"/>
    <property type="match status" value="1"/>
</dbReference>
<dbReference type="EMBL" id="JBHTIW010000012">
    <property type="protein sequence ID" value="MFD0921351.1"/>
    <property type="molecule type" value="Genomic_DNA"/>
</dbReference>
<feature type="domain" description="BFD-like [2Fe-2S]-binding" evidence="2">
    <location>
        <begin position="382"/>
        <end position="432"/>
    </location>
</feature>
<keyword evidence="5" id="KW-1185">Reference proteome</keyword>
<proteinExistence type="predicted"/>
<dbReference type="Proteomes" id="UP001597018">
    <property type="component" value="Unassembled WGS sequence"/>
</dbReference>
<dbReference type="InterPro" id="IPR017224">
    <property type="entry name" value="Opine_Oxase_asu/HCN_bsu"/>
</dbReference>
<evidence type="ECO:0000313" key="4">
    <source>
        <dbReference type="EMBL" id="MFD0921351.1"/>
    </source>
</evidence>
<keyword evidence="1" id="KW-0560">Oxidoreductase</keyword>
<dbReference type="PRINTS" id="PR00411">
    <property type="entry name" value="PNDRDTASEI"/>
</dbReference>
<evidence type="ECO:0000256" key="1">
    <source>
        <dbReference type="ARBA" id="ARBA00023002"/>
    </source>
</evidence>
<dbReference type="SUPFAM" id="SSF51905">
    <property type="entry name" value="FAD/NAD(P)-binding domain"/>
    <property type="match status" value="1"/>
</dbReference>
<reference evidence="5" key="1">
    <citation type="journal article" date="2019" name="Int. J. Syst. Evol. Microbiol.">
        <title>The Global Catalogue of Microorganisms (GCM) 10K type strain sequencing project: providing services to taxonomists for standard genome sequencing and annotation.</title>
        <authorList>
            <consortium name="The Broad Institute Genomics Platform"/>
            <consortium name="The Broad Institute Genome Sequencing Center for Infectious Disease"/>
            <person name="Wu L."/>
            <person name="Ma J."/>
        </authorList>
    </citation>
    <scope>NUCLEOTIDE SEQUENCE [LARGE SCALE GENOMIC DNA]</scope>
    <source>
        <strain evidence="5">CCUG 56401</strain>
    </source>
</reference>
<feature type="domain" description="FAD/NAD(P)-binding" evidence="3">
    <location>
        <begin position="4"/>
        <end position="331"/>
    </location>
</feature>
<evidence type="ECO:0000313" key="5">
    <source>
        <dbReference type="Proteomes" id="UP001597018"/>
    </source>
</evidence>
<dbReference type="CDD" id="cd19946">
    <property type="entry name" value="GlpA-like_Fer2_BFD-like"/>
    <property type="match status" value="1"/>
</dbReference>
<dbReference type="PANTHER" id="PTHR42949:SF3">
    <property type="entry name" value="ANAEROBIC GLYCEROL-3-PHOSPHATE DEHYDROGENASE SUBUNIT B"/>
    <property type="match status" value="1"/>
</dbReference>
<dbReference type="Pfam" id="PF07992">
    <property type="entry name" value="Pyr_redox_2"/>
    <property type="match status" value="1"/>
</dbReference>
<dbReference type="RefSeq" id="WP_263253037.1">
    <property type="nucleotide sequence ID" value="NZ_BAABLT010000010.1"/>
</dbReference>
<dbReference type="InterPro" id="IPR041854">
    <property type="entry name" value="BFD-like_2Fe2S-bd_dom_sf"/>
</dbReference>
<evidence type="ECO:0000259" key="2">
    <source>
        <dbReference type="Pfam" id="PF04324"/>
    </source>
</evidence>
<gene>
    <name evidence="4" type="ORF">ACFQ16_16520</name>
</gene>
<dbReference type="InterPro" id="IPR051691">
    <property type="entry name" value="Metab_Enz_Cyan_OpOx_G3PDH"/>
</dbReference>
<organism evidence="4 5">
    <name type="scientific">Saccharopolyspora rosea</name>
    <dbReference type="NCBI Taxonomy" id="524884"/>
    <lineage>
        <taxon>Bacteria</taxon>
        <taxon>Bacillati</taxon>
        <taxon>Actinomycetota</taxon>
        <taxon>Actinomycetes</taxon>
        <taxon>Pseudonocardiales</taxon>
        <taxon>Pseudonocardiaceae</taxon>
        <taxon>Saccharopolyspora</taxon>
    </lineage>
</organism>
<name>A0ABW3FSB8_9PSEU</name>
<protein>
    <submittedName>
        <fullName evidence="4">NAD(P)/FAD-dependent oxidoreductase</fullName>
    </submittedName>
</protein>
<dbReference type="Pfam" id="PF04324">
    <property type="entry name" value="Fer2_BFD"/>
    <property type="match status" value="1"/>
</dbReference>
<dbReference type="PRINTS" id="PR00368">
    <property type="entry name" value="FADPNR"/>
</dbReference>
<accession>A0ABW3FSB8</accession>
<dbReference type="PANTHER" id="PTHR42949">
    <property type="entry name" value="ANAEROBIC GLYCEROL-3-PHOSPHATE DEHYDROGENASE SUBUNIT B"/>
    <property type="match status" value="1"/>
</dbReference>